<evidence type="ECO:0000256" key="4">
    <source>
        <dbReference type="ARBA" id="ARBA00008684"/>
    </source>
</evidence>
<accession>A0A565AWR0</accession>
<keyword evidence="13 24" id="KW-0547">Nucleotide-binding</keyword>
<keyword evidence="14 24" id="KW-0418">Kinase</keyword>
<dbReference type="InterPro" id="IPR045845">
    <property type="entry name" value="BSK"/>
</dbReference>
<dbReference type="InterPro" id="IPR011990">
    <property type="entry name" value="TPR-like_helical_dom_sf"/>
</dbReference>
<dbReference type="SUPFAM" id="SSF53187">
    <property type="entry name" value="Zn-dependent exopeptidases"/>
    <property type="match status" value="1"/>
</dbReference>
<evidence type="ECO:0000256" key="8">
    <source>
        <dbReference type="ARBA" id="ARBA00022670"/>
    </source>
</evidence>
<evidence type="ECO:0000256" key="25">
    <source>
        <dbReference type="SAM" id="Phobius"/>
    </source>
</evidence>
<dbReference type="Pfam" id="PF04389">
    <property type="entry name" value="Peptidase_M28"/>
    <property type="match status" value="1"/>
</dbReference>
<dbReference type="GO" id="GO:0004674">
    <property type="term" value="F:protein serine/threonine kinase activity"/>
    <property type="evidence" value="ECO:0007669"/>
    <property type="project" value="UniProtKB-UniRule"/>
</dbReference>
<evidence type="ECO:0000256" key="7">
    <source>
        <dbReference type="ARBA" id="ARBA00022527"/>
    </source>
</evidence>
<keyword evidence="18 24" id="KW-0067">ATP-binding</keyword>
<dbReference type="GO" id="GO:0005789">
    <property type="term" value="C:endoplasmic reticulum membrane"/>
    <property type="evidence" value="ECO:0007669"/>
    <property type="project" value="UniProtKB-SubCell"/>
</dbReference>
<evidence type="ECO:0000256" key="6">
    <source>
        <dbReference type="ARBA" id="ARBA00022475"/>
    </source>
</evidence>
<reference evidence="27" key="1">
    <citation type="submission" date="2019-07" db="EMBL/GenBank/DDBJ databases">
        <authorList>
            <person name="Dittberner H."/>
        </authorList>
    </citation>
    <scope>NUCLEOTIDE SEQUENCE [LARGE SCALE GENOMIC DNA]</scope>
</reference>
<dbReference type="Proteomes" id="UP000489600">
    <property type="component" value="Unassembled WGS sequence"/>
</dbReference>
<dbReference type="GO" id="GO:0009742">
    <property type="term" value="P:brassinosteroid mediated signaling pathway"/>
    <property type="evidence" value="ECO:0007669"/>
    <property type="project" value="UniProtKB-UniRule"/>
</dbReference>
<dbReference type="PANTHER" id="PTHR45863">
    <property type="entry name" value="SERINE/THREONINE-PROTEIN KINASE BSK5"/>
    <property type="match status" value="1"/>
</dbReference>
<dbReference type="SUPFAM" id="SSF48452">
    <property type="entry name" value="TPR-like"/>
    <property type="match status" value="1"/>
</dbReference>
<keyword evidence="7 24" id="KW-0723">Serine/threonine-protein kinase</keyword>
<dbReference type="PROSITE" id="PS50011">
    <property type="entry name" value="PROTEIN_KINASE_DOM"/>
    <property type="match status" value="1"/>
</dbReference>
<evidence type="ECO:0000256" key="9">
    <source>
        <dbReference type="ARBA" id="ARBA00022679"/>
    </source>
</evidence>
<keyword evidence="17" id="KW-0862">Zinc</keyword>
<dbReference type="GO" id="GO:0006508">
    <property type="term" value="P:proteolysis"/>
    <property type="evidence" value="ECO:0007669"/>
    <property type="project" value="UniProtKB-KW"/>
</dbReference>
<evidence type="ECO:0000313" key="27">
    <source>
        <dbReference type="EMBL" id="VVA93856.1"/>
    </source>
</evidence>
<evidence type="ECO:0000259" key="26">
    <source>
        <dbReference type="PROSITE" id="PS50011"/>
    </source>
</evidence>
<dbReference type="InterPro" id="IPR011009">
    <property type="entry name" value="Kinase-like_dom_sf"/>
</dbReference>
<evidence type="ECO:0000313" key="28">
    <source>
        <dbReference type="Proteomes" id="UP000489600"/>
    </source>
</evidence>
<keyword evidence="24" id="KW-1070">Brassinosteroid signaling pathway</keyword>
<dbReference type="Gene3D" id="3.40.630.10">
    <property type="entry name" value="Zn peptidases"/>
    <property type="match status" value="1"/>
</dbReference>
<evidence type="ECO:0000256" key="19">
    <source>
        <dbReference type="ARBA" id="ARBA00022989"/>
    </source>
</evidence>
<evidence type="ECO:0000256" key="18">
    <source>
        <dbReference type="ARBA" id="ARBA00022840"/>
    </source>
</evidence>
<dbReference type="Gene3D" id="3.30.200.20">
    <property type="entry name" value="Phosphorylase Kinase, domain 1"/>
    <property type="match status" value="1"/>
</dbReference>
<feature type="transmembrane region" description="Helical" evidence="25">
    <location>
        <begin position="458"/>
        <end position="484"/>
    </location>
</feature>
<dbReference type="EC" id="2.7.11.1" evidence="24"/>
<dbReference type="GO" id="GO:0005524">
    <property type="term" value="F:ATP binding"/>
    <property type="evidence" value="ECO:0007669"/>
    <property type="project" value="UniProtKB-UniRule"/>
</dbReference>
<feature type="transmembrane region" description="Helical" evidence="25">
    <location>
        <begin position="415"/>
        <end position="446"/>
    </location>
</feature>
<dbReference type="InterPro" id="IPR048024">
    <property type="entry name" value="Fxna-like_M28_dom"/>
</dbReference>
<keyword evidence="12" id="KW-0479">Metal-binding</keyword>
<feature type="transmembrane region" description="Helical" evidence="25">
    <location>
        <begin position="611"/>
        <end position="633"/>
    </location>
</feature>
<evidence type="ECO:0000256" key="1">
    <source>
        <dbReference type="ARBA" id="ARBA00001947"/>
    </source>
</evidence>
<keyword evidence="28" id="KW-1185">Reference proteome</keyword>
<evidence type="ECO:0000256" key="13">
    <source>
        <dbReference type="ARBA" id="ARBA00022741"/>
    </source>
</evidence>
<feature type="domain" description="Protein kinase" evidence="26">
    <location>
        <begin position="955"/>
        <end position="1232"/>
    </location>
</feature>
<evidence type="ECO:0000256" key="16">
    <source>
        <dbReference type="ARBA" id="ARBA00022824"/>
    </source>
</evidence>
<evidence type="ECO:0000256" key="17">
    <source>
        <dbReference type="ARBA" id="ARBA00022833"/>
    </source>
</evidence>
<proteinExistence type="inferred from homology"/>
<dbReference type="OrthoDB" id="76293at2759"/>
<evidence type="ECO:0000256" key="3">
    <source>
        <dbReference type="ARBA" id="ARBA00004477"/>
    </source>
</evidence>
<keyword evidence="11 24" id="KW-0519">Myristate</keyword>
<dbReference type="PANTHER" id="PTHR45863:SF14">
    <property type="entry name" value="SERINE_THREONINE-PROTEIN KINASE BSK11"/>
    <property type="match status" value="1"/>
</dbReference>
<evidence type="ECO:0000256" key="20">
    <source>
        <dbReference type="ARBA" id="ARBA00023049"/>
    </source>
</evidence>
<keyword evidence="16" id="KW-0256">Endoplasmic reticulum</keyword>
<dbReference type="GO" id="GO:0008237">
    <property type="term" value="F:metallopeptidase activity"/>
    <property type="evidence" value="ECO:0007669"/>
    <property type="project" value="UniProtKB-KW"/>
</dbReference>
<keyword evidence="6 24" id="KW-1003">Cell membrane</keyword>
<keyword evidence="23 24" id="KW-0449">Lipoprotein</keyword>
<evidence type="ECO:0000256" key="15">
    <source>
        <dbReference type="ARBA" id="ARBA00022801"/>
    </source>
</evidence>
<comment type="subunit">
    <text evidence="24">Interacts with BRI1.</text>
</comment>
<evidence type="ECO:0000256" key="22">
    <source>
        <dbReference type="ARBA" id="ARBA00023180"/>
    </source>
</evidence>
<evidence type="ECO:0000256" key="24">
    <source>
        <dbReference type="RuleBase" id="RU369005"/>
    </source>
</evidence>
<evidence type="ECO:0000256" key="21">
    <source>
        <dbReference type="ARBA" id="ARBA00023136"/>
    </source>
</evidence>
<dbReference type="Gene3D" id="1.25.40.10">
    <property type="entry name" value="Tetratricopeptide repeat domain"/>
    <property type="match status" value="1"/>
</dbReference>
<dbReference type="Gene3D" id="1.10.510.10">
    <property type="entry name" value="Transferase(Phosphotransferase) domain 1"/>
    <property type="match status" value="1"/>
</dbReference>
<keyword evidence="20" id="KW-0482">Metalloprotease</keyword>
<evidence type="ECO:0000256" key="14">
    <source>
        <dbReference type="ARBA" id="ARBA00022777"/>
    </source>
</evidence>
<dbReference type="GO" id="GO:0046872">
    <property type="term" value="F:metal ion binding"/>
    <property type="evidence" value="ECO:0007669"/>
    <property type="project" value="UniProtKB-KW"/>
</dbReference>
<keyword evidence="15" id="KW-0378">Hydrolase</keyword>
<dbReference type="FunFam" id="3.40.630.10:FF:000008">
    <property type="entry name" value="Endoplasmic reticulum metallopeptidase 1"/>
    <property type="match status" value="1"/>
</dbReference>
<dbReference type="GO" id="GO:0106310">
    <property type="term" value="F:protein serine kinase activity"/>
    <property type="evidence" value="ECO:0007669"/>
    <property type="project" value="UniProtKB-UniRule"/>
</dbReference>
<protein>
    <recommendedName>
        <fullName evidence="24">Serine/threonine-protein kinase BSK</fullName>
        <ecNumber evidence="24">2.7.11.1</ecNumber>
    </recommendedName>
    <alternativeName>
        <fullName evidence="24">Brassinosteroid-signaling kinase</fullName>
    </alternativeName>
</protein>
<dbReference type="SUPFAM" id="SSF56112">
    <property type="entry name" value="Protein kinase-like (PK-like)"/>
    <property type="match status" value="1"/>
</dbReference>
<keyword evidence="9 24" id="KW-0808">Transferase</keyword>
<dbReference type="InterPro" id="IPR001245">
    <property type="entry name" value="Ser-Thr/Tyr_kinase_cat_dom"/>
</dbReference>
<dbReference type="InterPro" id="IPR000719">
    <property type="entry name" value="Prot_kinase_dom"/>
</dbReference>
<evidence type="ECO:0000256" key="11">
    <source>
        <dbReference type="ARBA" id="ARBA00022707"/>
    </source>
</evidence>
<dbReference type="FunFam" id="1.25.40.10:FF:000016">
    <property type="entry name" value="probable serine/threonine-protein kinase At4g35230"/>
    <property type="match status" value="1"/>
</dbReference>
<comment type="subcellular location">
    <subcellularLocation>
        <location evidence="2 24">Cell membrane</location>
        <topology evidence="2 24">Lipid-anchor</topology>
    </subcellularLocation>
    <subcellularLocation>
        <location evidence="3">Endoplasmic reticulum membrane</location>
        <topology evidence="3">Multi-pass membrane protein</topology>
    </subcellularLocation>
</comment>
<dbReference type="EMBL" id="CABITT030000002">
    <property type="protein sequence ID" value="VVA93856.1"/>
    <property type="molecule type" value="Genomic_DNA"/>
</dbReference>
<feature type="transmembrane region" description="Helical" evidence="25">
    <location>
        <begin position="390"/>
        <end position="408"/>
    </location>
</feature>
<name>A0A565AWR0_9BRAS</name>
<dbReference type="CDD" id="cd03875">
    <property type="entry name" value="M28_Fxna_like"/>
    <property type="match status" value="1"/>
</dbReference>
<keyword evidence="8" id="KW-0645">Protease</keyword>
<comment type="similarity">
    <text evidence="4 24">Belongs to the protein kinase superfamily. Ser/Thr protein kinase family.</text>
</comment>
<evidence type="ECO:0000256" key="23">
    <source>
        <dbReference type="ARBA" id="ARBA00023288"/>
    </source>
</evidence>
<comment type="caution">
    <text evidence="27">The sequence shown here is derived from an EMBL/GenBank/DDBJ whole genome shotgun (WGS) entry which is preliminary data.</text>
</comment>
<dbReference type="Pfam" id="PF07714">
    <property type="entry name" value="PK_Tyr_Ser-Thr"/>
    <property type="match status" value="1"/>
</dbReference>
<comment type="catalytic activity">
    <reaction evidence="24">
        <text>L-threonyl-[protein] + ATP = O-phospho-L-threonyl-[protein] + ADP + H(+)</text>
        <dbReference type="Rhea" id="RHEA:46608"/>
        <dbReference type="Rhea" id="RHEA-COMP:11060"/>
        <dbReference type="Rhea" id="RHEA-COMP:11605"/>
        <dbReference type="ChEBI" id="CHEBI:15378"/>
        <dbReference type="ChEBI" id="CHEBI:30013"/>
        <dbReference type="ChEBI" id="CHEBI:30616"/>
        <dbReference type="ChEBI" id="CHEBI:61977"/>
        <dbReference type="ChEBI" id="CHEBI:456216"/>
        <dbReference type="EC" id="2.7.11.1"/>
    </reaction>
</comment>
<evidence type="ECO:0000256" key="10">
    <source>
        <dbReference type="ARBA" id="ARBA00022692"/>
    </source>
</evidence>
<keyword evidence="21 24" id="KW-0472">Membrane</keyword>
<comment type="function">
    <text evidence="24">Serine/threonine kinase that acts as positive regulator of brassinosteroid (BR) signaling downstream of the receptor kinase BRI1.</text>
</comment>
<evidence type="ECO:0000256" key="5">
    <source>
        <dbReference type="ARBA" id="ARBA00010918"/>
    </source>
</evidence>
<keyword evidence="19 25" id="KW-1133">Transmembrane helix</keyword>
<comment type="catalytic activity">
    <reaction evidence="24">
        <text>L-seryl-[protein] + ATP = O-phospho-L-seryl-[protein] + ADP + H(+)</text>
        <dbReference type="Rhea" id="RHEA:17989"/>
        <dbReference type="Rhea" id="RHEA-COMP:9863"/>
        <dbReference type="Rhea" id="RHEA-COMP:11604"/>
        <dbReference type="ChEBI" id="CHEBI:15378"/>
        <dbReference type="ChEBI" id="CHEBI:29999"/>
        <dbReference type="ChEBI" id="CHEBI:30616"/>
        <dbReference type="ChEBI" id="CHEBI:83421"/>
        <dbReference type="ChEBI" id="CHEBI:456216"/>
        <dbReference type="EC" id="2.7.11.1"/>
    </reaction>
</comment>
<gene>
    <name evidence="27" type="ORF">ANE_LOCUS4301</name>
</gene>
<dbReference type="InterPro" id="IPR058209">
    <property type="entry name" value="TPR_BSK1_C"/>
</dbReference>
<evidence type="ECO:0000256" key="2">
    <source>
        <dbReference type="ARBA" id="ARBA00004193"/>
    </source>
</evidence>
<dbReference type="Pfam" id="PF25575">
    <property type="entry name" value="TPR_BSK1_C"/>
    <property type="match status" value="1"/>
</dbReference>
<keyword evidence="22" id="KW-0325">Glycoprotein</keyword>
<organism evidence="27 28">
    <name type="scientific">Arabis nemorensis</name>
    <dbReference type="NCBI Taxonomy" id="586526"/>
    <lineage>
        <taxon>Eukaryota</taxon>
        <taxon>Viridiplantae</taxon>
        <taxon>Streptophyta</taxon>
        <taxon>Embryophyta</taxon>
        <taxon>Tracheophyta</taxon>
        <taxon>Spermatophyta</taxon>
        <taxon>Magnoliopsida</taxon>
        <taxon>eudicotyledons</taxon>
        <taxon>Gunneridae</taxon>
        <taxon>Pentapetalae</taxon>
        <taxon>rosids</taxon>
        <taxon>malvids</taxon>
        <taxon>Brassicales</taxon>
        <taxon>Brassicaceae</taxon>
        <taxon>Arabideae</taxon>
        <taxon>Arabis</taxon>
    </lineage>
</organism>
<feature type="transmembrane region" description="Helical" evidence="25">
    <location>
        <begin position="570"/>
        <end position="591"/>
    </location>
</feature>
<dbReference type="GO" id="GO:0005886">
    <property type="term" value="C:plasma membrane"/>
    <property type="evidence" value="ECO:0007669"/>
    <property type="project" value="UniProtKB-SubCell"/>
</dbReference>
<keyword evidence="10 25" id="KW-0812">Transmembrane</keyword>
<evidence type="ECO:0000256" key="12">
    <source>
        <dbReference type="ARBA" id="ARBA00022723"/>
    </source>
</evidence>
<sequence>MRKRHPKSSEASPSQEIDKEDVLDKEVKTPVIRSGKVWISLLILISYSSWAVYNHQHANLPHPLTAQQAGKRGFSEIEAMKHVSALTQFGPRPVSSDALVLATQYVLAAVERVKETAHREVDVNVDFFESTSGVNTLVGGLFKGKSLVYSDITHIVLRILPKYEQDAGDNAILVSSHIDTVFSTGGAGDCSSCVAVMLELARSVSQWAHGFKNSVIFLFNTGEEEGLNGAHSFITQHPWSSSVRLAIDLEAMGTGGKSGIFQAGPNPWAIENFALSAKYPSGQIIGQDLFDSGLIKSATDFQVYKEVAGLSGLDFAFADNTAVYHTKNDKLELIKPGSLQHLGENVLPFLLRVASSSDLPTDQTLQGDSAVYFDILGKYMIVYRQSFGTMLYVSVIMQSTLIWVMSLFMGGYPAVVSLILSCLSIILSWIFSVAFSVVVAFILPWISSSPVPYASNPWMAVGLFVSPAVLGSLSGQHVAFIFLWKRSPKRNSNNTQGSPRVLDHLAKLEAERWLFKSGFIQWLLLLALGTYYRLGSTYLALVWLVPPAFAYGMLEATLTPIRSPKPLKLATLLTGLAVPILVSSGSFIRLSGTMIGMLIRFDRNPGGTPEWLGSALIAVVIATFISLTMVYLLAYIHLSAAKTLIVTLLCGITALSLSLVSSGVLPAFNEDTARAVNVVHVVDTSGPDQISFISLFSNTPGNLNMEAELIKEGFRCGRENKIDFVSFEAKYSCVTENDAGLGWDNQDVPVLRVINDKEENERRVTTVSMDSGGSSRWTLGIDMEELEDFTLQGSGENEELMIAQGEKSSGEGWHQIQFSGGKKAPTSFVLKLYKKKKESDEKKQRPLLKLRTDFDRLTPQVQRVLQKLPPFCSLFGKSTSPFTLAFLASLSLPNNSVEDHQKLQKGHGNVIFSYQSSSSLSFDGGGIIKRNGGDRKREKENLEEETLNGMLPIILPKTILIGQFSAEELRDATNNFSIEAVVSVCPEQAPNVVYQGCLRTSDRDIHRIAVKKFSKSTWPDPKQFAAEARAIGKMRHMRLVNLIGYCCDGDERLLVSEYMPNDTLTKHLFHWENQTMEWAMRLRVALYVAQALEYCRESGYELYHDLNACRVLFDENGDPRLSCFGWIKDSKDGKNFSTNLAYTPPEYLTSESVVFSFGTFLLDLLSGKHVPPSHAVDTIQKQKLHVFMDSHLEGNYPEEEAATVFDLASKCLQNNPKDRPKISDTIAILATLQHKLDVPSYTMLGISKLENHGTENHSSLIYDACYRMDLSALHRILEATDYKDDEVTCELSFQQWSQQIKDVWYTRQQGDSAFRNTDFQSAIEKYTQFIETGIMISPTVYARRSMCHLFCDQPDAALRDAMQAQCVYPDWPTAFYLQAVALAKLNMVEDSATMLKEASIMEDKRGS</sequence>
<dbReference type="InterPro" id="IPR007484">
    <property type="entry name" value="Peptidase_M28"/>
</dbReference>
<comment type="cofactor">
    <cofactor evidence="1">
        <name>Zn(2+)</name>
        <dbReference type="ChEBI" id="CHEBI:29105"/>
    </cofactor>
</comment>
<comment type="similarity">
    <text evidence="5">Belongs to the peptidase M28 family.</text>
</comment>